<protein>
    <submittedName>
        <fullName evidence="2">Uncharacterized protein</fullName>
    </submittedName>
</protein>
<accession>A0AAW1W3J0</accession>
<organism evidence="2 3">
    <name type="scientific">Rubus argutus</name>
    <name type="common">Southern blackberry</name>
    <dbReference type="NCBI Taxonomy" id="59490"/>
    <lineage>
        <taxon>Eukaryota</taxon>
        <taxon>Viridiplantae</taxon>
        <taxon>Streptophyta</taxon>
        <taxon>Embryophyta</taxon>
        <taxon>Tracheophyta</taxon>
        <taxon>Spermatophyta</taxon>
        <taxon>Magnoliopsida</taxon>
        <taxon>eudicotyledons</taxon>
        <taxon>Gunneridae</taxon>
        <taxon>Pentapetalae</taxon>
        <taxon>rosids</taxon>
        <taxon>fabids</taxon>
        <taxon>Rosales</taxon>
        <taxon>Rosaceae</taxon>
        <taxon>Rosoideae</taxon>
        <taxon>Rosoideae incertae sedis</taxon>
        <taxon>Rubus</taxon>
    </lineage>
</organism>
<proteinExistence type="predicted"/>
<dbReference type="AlphaFoldDB" id="A0AAW1W3J0"/>
<dbReference type="Proteomes" id="UP001457282">
    <property type="component" value="Unassembled WGS sequence"/>
</dbReference>
<evidence type="ECO:0000256" key="1">
    <source>
        <dbReference type="SAM" id="MobiDB-lite"/>
    </source>
</evidence>
<reference evidence="2 3" key="1">
    <citation type="journal article" date="2023" name="G3 (Bethesda)">
        <title>A chromosome-length genome assembly and annotation of blackberry (Rubus argutus, cv. 'Hillquist').</title>
        <authorList>
            <person name="Bruna T."/>
            <person name="Aryal R."/>
            <person name="Dudchenko O."/>
            <person name="Sargent D.J."/>
            <person name="Mead D."/>
            <person name="Buti M."/>
            <person name="Cavallini A."/>
            <person name="Hytonen T."/>
            <person name="Andres J."/>
            <person name="Pham M."/>
            <person name="Weisz D."/>
            <person name="Mascagni F."/>
            <person name="Usai G."/>
            <person name="Natali L."/>
            <person name="Bassil N."/>
            <person name="Fernandez G.E."/>
            <person name="Lomsadze A."/>
            <person name="Armour M."/>
            <person name="Olukolu B."/>
            <person name="Poorten T."/>
            <person name="Britton C."/>
            <person name="Davik J."/>
            <person name="Ashrafi H."/>
            <person name="Aiden E.L."/>
            <person name="Borodovsky M."/>
            <person name="Worthington M."/>
        </authorList>
    </citation>
    <scope>NUCLEOTIDE SEQUENCE [LARGE SCALE GENOMIC DNA]</scope>
    <source>
        <strain evidence="2">PI 553951</strain>
    </source>
</reference>
<sequence>MAGEVSLCRINDADSRSGVGAKKETWLPWPTSTSTEDHGGEYSRETEVQNKNEDMLYGKDDAKGISDFICKQDLVAVETYMRRKRERQASLADCFHFLKLISSCKLF</sequence>
<name>A0AAW1W3J0_RUBAR</name>
<gene>
    <name evidence="2" type="ORF">M0R45_037827</name>
</gene>
<evidence type="ECO:0000313" key="2">
    <source>
        <dbReference type="EMBL" id="KAK9914028.1"/>
    </source>
</evidence>
<comment type="caution">
    <text evidence="2">The sequence shown here is derived from an EMBL/GenBank/DDBJ whole genome shotgun (WGS) entry which is preliminary data.</text>
</comment>
<feature type="region of interest" description="Disordered" evidence="1">
    <location>
        <begin position="25"/>
        <end position="45"/>
    </location>
</feature>
<keyword evidence="3" id="KW-1185">Reference proteome</keyword>
<dbReference type="EMBL" id="JBEDUW010000007">
    <property type="protein sequence ID" value="KAK9914028.1"/>
    <property type="molecule type" value="Genomic_DNA"/>
</dbReference>
<evidence type="ECO:0000313" key="3">
    <source>
        <dbReference type="Proteomes" id="UP001457282"/>
    </source>
</evidence>
<feature type="compositionally biased region" description="Basic and acidic residues" evidence="1">
    <location>
        <begin position="35"/>
        <end position="45"/>
    </location>
</feature>